<accession>A0AAD3E304</accession>
<evidence type="ECO:0000313" key="1">
    <source>
        <dbReference type="EMBL" id="GFR52781.1"/>
    </source>
</evidence>
<evidence type="ECO:0000313" key="2">
    <source>
        <dbReference type="Proteomes" id="UP001054857"/>
    </source>
</evidence>
<comment type="caution">
    <text evidence="1">The sequence shown here is derived from an EMBL/GenBank/DDBJ whole genome shotgun (WGS) entry which is preliminary data.</text>
</comment>
<dbReference type="EMBL" id="BMAR01000072">
    <property type="protein sequence ID" value="GFR52781.1"/>
    <property type="molecule type" value="Genomic_DNA"/>
</dbReference>
<protein>
    <submittedName>
        <fullName evidence="1">Uncharacterized protein</fullName>
    </submittedName>
</protein>
<feature type="non-terminal residue" evidence="1">
    <location>
        <position position="1"/>
    </location>
</feature>
<dbReference type="SUPFAM" id="SSF56219">
    <property type="entry name" value="DNase I-like"/>
    <property type="match status" value="1"/>
</dbReference>
<sequence length="124" mass="13530">LEGGSTEAHLPQVEVTRSSIAHPFALHEVYDSGGVELPFTRKVPSLSSTLDFLWASCGLSVSALYLPVERRHEHLISRQALPNQHYPSDHLPIGAVLRWTHFYVPPFGDTHPPPAPAPGEPPAA</sequence>
<dbReference type="Gene3D" id="3.60.10.10">
    <property type="entry name" value="Endonuclease/exonuclease/phosphatase"/>
    <property type="match status" value="1"/>
</dbReference>
<feature type="non-terminal residue" evidence="1">
    <location>
        <position position="124"/>
    </location>
</feature>
<dbReference type="InterPro" id="IPR036691">
    <property type="entry name" value="Endo/exonu/phosph_ase_sf"/>
</dbReference>
<organism evidence="1 2">
    <name type="scientific">Astrephomene gubernaculifera</name>
    <dbReference type="NCBI Taxonomy" id="47775"/>
    <lineage>
        <taxon>Eukaryota</taxon>
        <taxon>Viridiplantae</taxon>
        <taxon>Chlorophyta</taxon>
        <taxon>core chlorophytes</taxon>
        <taxon>Chlorophyceae</taxon>
        <taxon>CS clade</taxon>
        <taxon>Chlamydomonadales</taxon>
        <taxon>Astrephomenaceae</taxon>
        <taxon>Astrephomene</taxon>
    </lineage>
</organism>
<dbReference type="Proteomes" id="UP001054857">
    <property type="component" value="Unassembled WGS sequence"/>
</dbReference>
<keyword evidence="2" id="KW-1185">Reference proteome</keyword>
<name>A0AAD3E304_9CHLO</name>
<reference evidence="1 2" key="1">
    <citation type="journal article" date="2021" name="Sci. Rep.">
        <title>Genome sequencing of the multicellular alga Astrephomene provides insights into convergent evolution of germ-soma differentiation.</title>
        <authorList>
            <person name="Yamashita S."/>
            <person name="Yamamoto K."/>
            <person name="Matsuzaki R."/>
            <person name="Suzuki S."/>
            <person name="Yamaguchi H."/>
            <person name="Hirooka S."/>
            <person name="Minakuchi Y."/>
            <person name="Miyagishima S."/>
            <person name="Kawachi M."/>
            <person name="Toyoda A."/>
            <person name="Nozaki H."/>
        </authorList>
    </citation>
    <scope>NUCLEOTIDE SEQUENCE [LARGE SCALE GENOMIC DNA]</scope>
    <source>
        <strain evidence="1 2">NIES-4017</strain>
    </source>
</reference>
<dbReference type="AlphaFoldDB" id="A0AAD3E304"/>
<gene>
    <name evidence="1" type="ORF">Agub_g15396</name>
</gene>
<proteinExistence type="predicted"/>